<dbReference type="AlphaFoldDB" id="N1PBV1"/>
<keyword evidence="3" id="KW-1185">Reference proteome</keyword>
<evidence type="ECO:0000313" key="3">
    <source>
        <dbReference type="Proteomes" id="UP000016933"/>
    </source>
</evidence>
<feature type="compositionally biased region" description="Basic and acidic residues" evidence="1">
    <location>
        <begin position="47"/>
        <end position="61"/>
    </location>
</feature>
<feature type="compositionally biased region" description="Basic and acidic residues" evidence="1">
    <location>
        <begin position="1"/>
        <end position="10"/>
    </location>
</feature>
<dbReference type="HOGENOM" id="CLU_2250060_0_0_1"/>
<organism evidence="2 3">
    <name type="scientific">Dothistroma septosporum (strain NZE10 / CBS 128990)</name>
    <name type="common">Red band needle blight fungus</name>
    <name type="synonym">Mycosphaerella pini</name>
    <dbReference type="NCBI Taxonomy" id="675120"/>
    <lineage>
        <taxon>Eukaryota</taxon>
        <taxon>Fungi</taxon>
        <taxon>Dikarya</taxon>
        <taxon>Ascomycota</taxon>
        <taxon>Pezizomycotina</taxon>
        <taxon>Dothideomycetes</taxon>
        <taxon>Dothideomycetidae</taxon>
        <taxon>Mycosphaerellales</taxon>
        <taxon>Mycosphaerellaceae</taxon>
        <taxon>Dothistroma</taxon>
    </lineage>
</organism>
<name>N1PBV1_DOTSN</name>
<gene>
    <name evidence="2" type="ORF">DOTSEDRAFT_27761</name>
</gene>
<accession>N1PBV1</accession>
<feature type="compositionally biased region" description="Low complexity" evidence="1">
    <location>
        <begin position="13"/>
        <end position="30"/>
    </location>
</feature>
<dbReference type="EMBL" id="KB446544">
    <property type="protein sequence ID" value="EME39803.1"/>
    <property type="molecule type" value="Genomic_DNA"/>
</dbReference>
<reference evidence="2 3" key="2">
    <citation type="journal article" date="2012" name="PLoS Pathog.">
        <title>Diverse lifestyles and strategies of plant pathogenesis encoded in the genomes of eighteen Dothideomycetes fungi.</title>
        <authorList>
            <person name="Ohm R.A."/>
            <person name="Feau N."/>
            <person name="Henrissat B."/>
            <person name="Schoch C.L."/>
            <person name="Horwitz B.A."/>
            <person name="Barry K.W."/>
            <person name="Condon B.J."/>
            <person name="Copeland A.C."/>
            <person name="Dhillon B."/>
            <person name="Glaser F."/>
            <person name="Hesse C.N."/>
            <person name="Kosti I."/>
            <person name="LaButti K."/>
            <person name="Lindquist E.A."/>
            <person name="Lucas S."/>
            <person name="Salamov A.A."/>
            <person name="Bradshaw R.E."/>
            <person name="Ciuffetti L."/>
            <person name="Hamelin R.C."/>
            <person name="Kema G.H.J."/>
            <person name="Lawrence C."/>
            <person name="Scott J.A."/>
            <person name="Spatafora J.W."/>
            <person name="Turgeon B.G."/>
            <person name="de Wit P.J.G.M."/>
            <person name="Zhong S."/>
            <person name="Goodwin S.B."/>
            <person name="Grigoriev I.V."/>
        </authorList>
    </citation>
    <scope>NUCLEOTIDE SEQUENCE [LARGE SCALE GENOMIC DNA]</scope>
    <source>
        <strain evidence="3">NZE10 / CBS 128990</strain>
    </source>
</reference>
<feature type="compositionally biased region" description="Basic and acidic residues" evidence="1">
    <location>
        <begin position="79"/>
        <end position="88"/>
    </location>
</feature>
<dbReference type="Proteomes" id="UP000016933">
    <property type="component" value="Unassembled WGS sequence"/>
</dbReference>
<protein>
    <submittedName>
        <fullName evidence="2">Uncharacterized protein</fullName>
    </submittedName>
</protein>
<evidence type="ECO:0000313" key="2">
    <source>
        <dbReference type="EMBL" id="EME39803.1"/>
    </source>
</evidence>
<sequence>MTDLHKDIDTTRPQTKTPHTPSSPSSAQTQANDSSVPIATRWVKAQDAGRNEGKEFAEARRSSAAGPRRSSVASGKPLFVDKEKEQRDKVQRLLEHHWVPSFLK</sequence>
<evidence type="ECO:0000256" key="1">
    <source>
        <dbReference type="SAM" id="MobiDB-lite"/>
    </source>
</evidence>
<feature type="compositionally biased region" description="Low complexity" evidence="1">
    <location>
        <begin position="62"/>
        <end position="74"/>
    </location>
</feature>
<reference evidence="3" key="1">
    <citation type="journal article" date="2012" name="PLoS Genet.">
        <title>The genomes of the fungal plant pathogens Cladosporium fulvum and Dothistroma septosporum reveal adaptation to different hosts and lifestyles but also signatures of common ancestry.</title>
        <authorList>
            <person name="de Wit P.J.G.M."/>
            <person name="van der Burgt A."/>
            <person name="Oekmen B."/>
            <person name="Stergiopoulos I."/>
            <person name="Abd-Elsalam K.A."/>
            <person name="Aerts A.L."/>
            <person name="Bahkali A.H."/>
            <person name="Beenen H.G."/>
            <person name="Chettri P."/>
            <person name="Cox M.P."/>
            <person name="Datema E."/>
            <person name="de Vries R.P."/>
            <person name="Dhillon B."/>
            <person name="Ganley A.R."/>
            <person name="Griffiths S.A."/>
            <person name="Guo Y."/>
            <person name="Hamelin R.C."/>
            <person name="Henrissat B."/>
            <person name="Kabir M.S."/>
            <person name="Jashni M.K."/>
            <person name="Kema G."/>
            <person name="Klaubauf S."/>
            <person name="Lapidus A."/>
            <person name="Levasseur A."/>
            <person name="Lindquist E."/>
            <person name="Mehrabi R."/>
            <person name="Ohm R.A."/>
            <person name="Owen T.J."/>
            <person name="Salamov A."/>
            <person name="Schwelm A."/>
            <person name="Schijlen E."/>
            <person name="Sun H."/>
            <person name="van den Burg H.A."/>
            <person name="van Ham R.C.H.J."/>
            <person name="Zhang S."/>
            <person name="Goodwin S.B."/>
            <person name="Grigoriev I.V."/>
            <person name="Collemare J."/>
            <person name="Bradshaw R.E."/>
        </authorList>
    </citation>
    <scope>NUCLEOTIDE SEQUENCE [LARGE SCALE GENOMIC DNA]</scope>
    <source>
        <strain evidence="3">NZE10 / CBS 128990</strain>
    </source>
</reference>
<feature type="region of interest" description="Disordered" evidence="1">
    <location>
        <begin position="1"/>
        <end position="88"/>
    </location>
</feature>
<proteinExistence type="predicted"/>
<dbReference type="OrthoDB" id="3650869at2759"/>